<evidence type="ECO:0000256" key="5">
    <source>
        <dbReference type="HAMAP-Rule" id="MF_00658"/>
    </source>
</evidence>
<protein>
    <recommendedName>
        <fullName evidence="5">Ribosomal RNA large subunit methyltransferase H</fullName>
        <ecNumber evidence="5">2.1.1.177</ecNumber>
    </recommendedName>
    <alternativeName>
        <fullName evidence="5">23S rRNA (pseudouridine1915-N3)-methyltransferase</fullName>
    </alternativeName>
    <alternativeName>
        <fullName evidence="5">23S rRNA m3Psi1915 methyltransferase</fullName>
    </alternativeName>
    <alternativeName>
        <fullName evidence="5">rRNA (pseudouridine-N3-)-methyltransferase RlmH</fullName>
    </alternativeName>
</protein>
<evidence type="ECO:0000313" key="7">
    <source>
        <dbReference type="Proteomes" id="UP000320314"/>
    </source>
</evidence>
<dbReference type="AlphaFoldDB" id="A0A506U0N7"/>
<feature type="binding site" evidence="5">
    <location>
        <begin position="127"/>
        <end position="132"/>
    </location>
    <ligand>
        <name>S-adenosyl-L-methionine</name>
        <dbReference type="ChEBI" id="CHEBI:59789"/>
    </ligand>
</feature>
<dbReference type="NCBIfam" id="NF000991">
    <property type="entry name" value="PRK00103.2-5"/>
    <property type="match status" value="1"/>
</dbReference>
<feature type="binding site" evidence="5">
    <location>
        <position position="76"/>
    </location>
    <ligand>
        <name>S-adenosyl-L-methionine</name>
        <dbReference type="ChEBI" id="CHEBI:59789"/>
    </ligand>
</feature>
<dbReference type="InterPro" id="IPR029026">
    <property type="entry name" value="tRNA_m1G_MTases_N"/>
</dbReference>
<evidence type="ECO:0000256" key="1">
    <source>
        <dbReference type="ARBA" id="ARBA00022603"/>
    </source>
</evidence>
<dbReference type="PANTHER" id="PTHR33603">
    <property type="entry name" value="METHYLTRANSFERASE"/>
    <property type="match status" value="1"/>
</dbReference>
<dbReference type="PANTHER" id="PTHR33603:SF1">
    <property type="entry name" value="RIBOSOMAL RNA LARGE SUBUNIT METHYLTRANSFERASE H"/>
    <property type="match status" value="1"/>
</dbReference>
<gene>
    <name evidence="5 6" type="primary">rlmH</name>
    <name evidence="6" type="ORF">FJU11_14445</name>
</gene>
<keyword evidence="7" id="KW-1185">Reference proteome</keyword>
<dbReference type="InterPro" id="IPR003742">
    <property type="entry name" value="RlmH-like"/>
</dbReference>
<comment type="function">
    <text evidence="5">Specifically methylates the pseudouridine at position 1915 (m3Psi1915) in 23S rRNA.</text>
</comment>
<feature type="binding site" evidence="5">
    <location>
        <position position="108"/>
    </location>
    <ligand>
        <name>S-adenosyl-L-methionine</name>
        <dbReference type="ChEBI" id="CHEBI:59789"/>
    </ligand>
</feature>
<dbReference type="InterPro" id="IPR029028">
    <property type="entry name" value="Alpha/beta_knot_MTases"/>
</dbReference>
<keyword evidence="3 5" id="KW-0949">S-adenosyl-L-methionine</keyword>
<comment type="subcellular location">
    <subcellularLocation>
        <location evidence="5">Cytoplasm</location>
    </subcellularLocation>
</comment>
<dbReference type="CDD" id="cd18081">
    <property type="entry name" value="RlmH-like"/>
    <property type="match status" value="1"/>
</dbReference>
<dbReference type="SUPFAM" id="SSF75217">
    <property type="entry name" value="alpha/beta knot"/>
    <property type="match status" value="1"/>
</dbReference>
<dbReference type="Gene3D" id="3.40.1280.10">
    <property type="match status" value="1"/>
</dbReference>
<dbReference type="EMBL" id="VHLH01000029">
    <property type="protein sequence ID" value="TPW26525.1"/>
    <property type="molecule type" value="Genomic_DNA"/>
</dbReference>
<accession>A0A506U0N7</accession>
<evidence type="ECO:0000256" key="2">
    <source>
        <dbReference type="ARBA" id="ARBA00022679"/>
    </source>
</evidence>
<dbReference type="OrthoDB" id="9806643at2"/>
<dbReference type="EC" id="2.1.1.177" evidence="5"/>
<dbReference type="HAMAP" id="MF_00658">
    <property type="entry name" value="23SrRNA_methyltr_H"/>
    <property type="match status" value="1"/>
</dbReference>
<dbReference type="GO" id="GO:0070038">
    <property type="term" value="F:rRNA (pseudouridine-N3-)-methyltransferase activity"/>
    <property type="evidence" value="ECO:0007669"/>
    <property type="project" value="UniProtKB-UniRule"/>
</dbReference>
<comment type="caution">
    <text evidence="6">The sequence shown here is derived from an EMBL/GenBank/DDBJ whole genome shotgun (WGS) entry which is preliminary data.</text>
</comment>
<evidence type="ECO:0000256" key="4">
    <source>
        <dbReference type="ARBA" id="ARBA00038303"/>
    </source>
</evidence>
<comment type="subunit">
    <text evidence="5">Homodimer.</text>
</comment>
<keyword evidence="5" id="KW-0963">Cytoplasm</keyword>
<comment type="catalytic activity">
    <reaction evidence="5">
        <text>pseudouridine(1915) in 23S rRNA + S-adenosyl-L-methionine = N(3)-methylpseudouridine(1915) in 23S rRNA + S-adenosyl-L-homocysteine + H(+)</text>
        <dbReference type="Rhea" id="RHEA:42752"/>
        <dbReference type="Rhea" id="RHEA-COMP:10221"/>
        <dbReference type="Rhea" id="RHEA-COMP:10222"/>
        <dbReference type="ChEBI" id="CHEBI:15378"/>
        <dbReference type="ChEBI" id="CHEBI:57856"/>
        <dbReference type="ChEBI" id="CHEBI:59789"/>
        <dbReference type="ChEBI" id="CHEBI:65314"/>
        <dbReference type="ChEBI" id="CHEBI:74486"/>
        <dbReference type="EC" id="2.1.1.177"/>
    </reaction>
</comment>
<sequence length="161" mass="17425">MRVRILAVGRLKAGPERELVARYADRLAKIGRGLGLEPDTTVEIPESRAGDAATRRREEGAALSRALPERTVLFALDERGKPLDSQALAAHIGDFRDAGRASLSLLIGGADGLDPALSERADVTIALGRMTWPHQLVRVMLCEQLYRAATILAGHPYHRAG</sequence>
<dbReference type="Proteomes" id="UP000320314">
    <property type="component" value="Unassembled WGS sequence"/>
</dbReference>
<reference evidence="6 7" key="1">
    <citation type="submission" date="2019-06" db="EMBL/GenBank/DDBJ databases">
        <authorList>
            <person name="Li M."/>
        </authorList>
    </citation>
    <scope>NUCLEOTIDE SEQUENCE [LARGE SCALE GENOMIC DNA]</scope>
    <source>
        <strain evidence="6 7">BGMRC6574</strain>
    </source>
</reference>
<comment type="similarity">
    <text evidence="4 5">Belongs to the RNA methyltransferase RlmH family.</text>
</comment>
<name>A0A506U0N7_9HYPH</name>
<dbReference type="GO" id="GO:0005737">
    <property type="term" value="C:cytoplasm"/>
    <property type="evidence" value="ECO:0007669"/>
    <property type="project" value="UniProtKB-SubCell"/>
</dbReference>
<keyword evidence="2 5" id="KW-0808">Transferase</keyword>
<keyword evidence="1 5" id="KW-0489">Methyltransferase</keyword>
<evidence type="ECO:0000256" key="3">
    <source>
        <dbReference type="ARBA" id="ARBA00022691"/>
    </source>
</evidence>
<dbReference type="PIRSF" id="PIRSF004505">
    <property type="entry name" value="MT_bac"/>
    <property type="match status" value="1"/>
</dbReference>
<proteinExistence type="inferred from homology"/>
<dbReference type="Pfam" id="PF02590">
    <property type="entry name" value="SPOUT_MTase"/>
    <property type="match status" value="1"/>
</dbReference>
<evidence type="ECO:0000313" key="6">
    <source>
        <dbReference type="EMBL" id="TPW26525.1"/>
    </source>
</evidence>
<dbReference type="NCBIfam" id="NF000989">
    <property type="entry name" value="PRK00103.2-3"/>
    <property type="match status" value="1"/>
</dbReference>
<organism evidence="6 7">
    <name type="scientific">Pararhizobium mangrovi</name>
    <dbReference type="NCBI Taxonomy" id="2590452"/>
    <lineage>
        <taxon>Bacteria</taxon>
        <taxon>Pseudomonadati</taxon>
        <taxon>Pseudomonadota</taxon>
        <taxon>Alphaproteobacteria</taxon>
        <taxon>Hyphomicrobiales</taxon>
        <taxon>Rhizobiaceae</taxon>
        <taxon>Rhizobium/Agrobacterium group</taxon>
        <taxon>Pararhizobium</taxon>
    </lineage>
</organism>
<keyword evidence="5" id="KW-0698">rRNA processing</keyword>
<dbReference type="RefSeq" id="WP_141167782.1">
    <property type="nucleotide sequence ID" value="NZ_VHLH01000029.1"/>
</dbReference>